<evidence type="ECO:0000313" key="2">
    <source>
        <dbReference type="EMBL" id="QJR02243.1"/>
    </source>
</evidence>
<dbReference type="RefSeq" id="WP_080572854.1">
    <property type="nucleotide sequence ID" value="NZ_CP053021.1"/>
</dbReference>
<reference evidence="2 3" key="1">
    <citation type="submission" date="2020-04" db="EMBL/GenBank/DDBJ databases">
        <title>The Whole Genome Analysis of High salt-tolerant Sphingobium yanoikuyae YC-XJ2 with Aryl organophosphorus flame retardants (aryl-OPFRs)-degrading capacity and characteristics of Related phosphotriesterase.</title>
        <authorList>
            <person name="Li X."/>
        </authorList>
    </citation>
    <scope>NUCLEOTIDE SEQUENCE [LARGE SCALE GENOMIC DNA]</scope>
    <source>
        <strain evidence="2 3">YC-XJ2</strain>
    </source>
</reference>
<dbReference type="PROSITE" id="PS51257">
    <property type="entry name" value="PROKAR_LIPOPROTEIN"/>
    <property type="match status" value="1"/>
</dbReference>
<gene>
    <name evidence="2" type="ORF">HH800_08590</name>
</gene>
<protein>
    <recommendedName>
        <fullName evidence="1">ABC-type transport auxiliary lipoprotein component domain-containing protein</fullName>
    </recommendedName>
</protein>
<dbReference type="Gene3D" id="3.40.50.10610">
    <property type="entry name" value="ABC-type transport auxiliary lipoprotein component"/>
    <property type="match status" value="1"/>
</dbReference>
<accession>A0A6M4G7L2</accession>
<dbReference type="Pfam" id="PF03886">
    <property type="entry name" value="ABC_trans_aux"/>
    <property type="match status" value="1"/>
</dbReference>
<dbReference type="AlphaFoldDB" id="A0A6M4G7L2"/>
<dbReference type="EMBL" id="CP053021">
    <property type="protein sequence ID" value="QJR02243.1"/>
    <property type="molecule type" value="Genomic_DNA"/>
</dbReference>
<name>A0A6M4G7L2_SPHYA</name>
<sequence length="212" mass="23114">MTLVKPYRYLLTVSALLLLGGCGGLLGSSGKRDTLFRFGIAEQNNATVAERPAAGRPLTLARIRFAPEIEGDRILTARGSSVLYVKDARWVAPAPDLFAQAMTRQFDQRASNIRMVSWRGGGAGAVALQLNLDRFEARYAPESDKQSPPTILISGDATLTALTDRQMKASHRFLEEEPARQNSKAEIAAAFDRATARFTAAVVDWTSQTLTD</sequence>
<dbReference type="SUPFAM" id="SSF159594">
    <property type="entry name" value="XCC0632-like"/>
    <property type="match status" value="1"/>
</dbReference>
<organism evidence="2 3">
    <name type="scientific">Sphingobium yanoikuyae</name>
    <name type="common">Sphingomonas yanoikuyae</name>
    <dbReference type="NCBI Taxonomy" id="13690"/>
    <lineage>
        <taxon>Bacteria</taxon>
        <taxon>Pseudomonadati</taxon>
        <taxon>Pseudomonadota</taxon>
        <taxon>Alphaproteobacteria</taxon>
        <taxon>Sphingomonadales</taxon>
        <taxon>Sphingomonadaceae</taxon>
        <taxon>Sphingobium</taxon>
    </lineage>
</organism>
<dbReference type="InterPro" id="IPR005586">
    <property type="entry name" value="ABC_trans_aux"/>
</dbReference>
<evidence type="ECO:0000259" key="1">
    <source>
        <dbReference type="Pfam" id="PF03886"/>
    </source>
</evidence>
<feature type="domain" description="ABC-type transport auxiliary lipoprotein component" evidence="1">
    <location>
        <begin position="45"/>
        <end position="202"/>
    </location>
</feature>
<evidence type="ECO:0000313" key="3">
    <source>
        <dbReference type="Proteomes" id="UP000502611"/>
    </source>
</evidence>
<dbReference type="Proteomes" id="UP000502611">
    <property type="component" value="Chromosome"/>
</dbReference>
<proteinExistence type="predicted"/>